<sequence>GTVQAFMEHMMHKITRGVASMV</sequence>
<proteinExistence type="predicted"/>
<organism evidence="1">
    <name type="scientific">marine sediment metagenome</name>
    <dbReference type="NCBI Taxonomy" id="412755"/>
    <lineage>
        <taxon>unclassified sequences</taxon>
        <taxon>metagenomes</taxon>
        <taxon>ecological metagenomes</taxon>
    </lineage>
</organism>
<evidence type="ECO:0000313" key="1">
    <source>
        <dbReference type="EMBL" id="KKL66111.1"/>
    </source>
</evidence>
<accession>A0A0F9EIH5</accession>
<dbReference type="AlphaFoldDB" id="A0A0F9EIH5"/>
<name>A0A0F9EIH5_9ZZZZ</name>
<reference evidence="1" key="1">
    <citation type="journal article" date="2015" name="Nature">
        <title>Complex archaea that bridge the gap between prokaryotes and eukaryotes.</title>
        <authorList>
            <person name="Spang A."/>
            <person name="Saw J.H."/>
            <person name="Jorgensen S.L."/>
            <person name="Zaremba-Niedzwiedzka K."/>
            <person name="Martijn J."/>
            <person name="Lind A.E."/>
            <person name="van Eijk R."/>
            <person name="Schleper C."/>
            <person name="Guy L."/>
            <person name="Ettema T.J."/>
        </authorList>
    </citation>
    <scope>NUCLEOTIDE SEQUENCE</scope>
</reference>
<dbReference type="EMBL" id="LAZR01027311">
    <property type="protein sequence ID" value="KKL66111.1"/>
    <property type="molecule type" value="Genomic_DNA"/>
</dbReference>
<comment type="caution">
    <text evidence="1">The sequence shown here is derived from an EMBL/GenBank/DDBJ whole genome shotgun (WGS) entry which is preliminary data.</text>
</comment>
<gene>
    <name evidence="1" type="ORF">LCGC14_2148300</name>
</gene>
<protein>
    <submittedName>
        <fullName evidence="1">Uncharacterized protein</fullName>
    </submittedName>
</protein>
<feature type="non-terminal residue" evidence="1">
    <location>
        <position position="1"/>
    </location>
</feature>